<reference evidence="5" key="1">
    <citation type="submission" date="2020-10" db="EMBL/GenBank/DDBJ databases">
        <authorList>
            <person name="Han B."/>
            <person name="Lu T."/>
            <person name="Zhao Q."/>
            <person name="Huang X."/>
            <person name="Zhao Y."/>
        </authorList>
    </citation>
    <scope>NUCLEOTIDE SEQUENCE</scope>
</reference>
<dbReference type="InterPro" id="IPR026992">
    <property type="entry name" value="DIOX_N"/>
</dbReference>
<dbReference type="GO" id="GO:0016491">
    <property type="term" value="F:oxidoreductase activity"/>
    <property type="evidence" value="ECO:0007669"/>
    <property type="project" value="UniProtKB-KW"/>
</dbReference>
<keyword evidence="1" id="KW-0479">Metal-binding</keyword>
<evidence type="ECO:0000256" key="2">
    <source>
        <dbReference type="ARBA" id="ARBA00023002"/>
    </source>
</evidence>
<sequence>MHLNGEANHEDITMSAAAPPYDRAAELHVLNASMPPSPVSTDSSILARCTTHVPRICHIPDTEGPLHGQESSSAATVLVIDLGGGDRAAVVDAVRRGTAEWGFFHVTGHGVPNEAMRAAVAAVRAFHEADGGDGSDKARLYSREPGKVVKYYYNFDLFQ</sequence>
<evidence type="ECO:0000256" key="3">
    <source>
        <dbReference type="ARBA" id="ARBA00023004"/>
    </source>
</evidence>
<keyword evidence="2" id="KW-0560">Oxidoreductase</keyword>
<gene>
    <name evidence="5" type="ORF">NCGR_LOCUS44720</name>
</gene>
<evidence type="ECO:0000313" key="6">
    <source>
        <dbReference type="Proteomes" id="UP000604825"/>
    </source>
</evidence>
<dbReference type="AlphaFoldDB" id="A0A811QWF1"/>
<evidence type="ECO:0000313" key="5">
    <source>
        <dbReference type="EMBL" id="CAD6261299.1"/>
    </source>
</evidence>
<feature type="domain" description="Non-haem dioxygenase N-terminal" evidence="4">
    <location>
        <begin position="79"/>
        <end position="128"/>
    </location>
</feature>
<keyword evidence="3" id="KW-0408">Iron</keyword>
<dbReference type="InterPro" id="IPR027443">
    <property type="entry name" value="IPNS-like_sf"/>
</dbReference>
<organism evidence="5 6">
    <name type="scientific">Miscanthus lutarioriparius</name>
    <dbReference type="NCBI Taxonomy" id="422564"/>
    <lineage>
        <taxon>Eukaryota</taxon>
        <taxon>Viridiplantae</taxon>
        <taxon>Streptophyta</taxon>
        <taxon>Embryophyta</taxon>
        <taxon>Tracheophyta</taxon>
        <taxon>Spermatophyta</taxon>
        <taxon>Magnoliopsida</taxon>
        <taxon>Liliopsida</taxon>
        <taxon>Poales</taxon>
        <taxon>Poaceae</taxon>
        <taxon>PACMAD clade</taxon>
        <taxon>Panicoideae</taxon>
        <taxon>Andropogonodae</taxon>
        <taxon>Andropogoneae</taxon>
        <taxon>Saccharinae</taxon>
        <taxon>Miscanthus</taxon>
    </lineage>
</organism>
<accession>A0A811QWF1</accession>
<dbReference type="SUPFAM" id="SSF51197">
    <property type="entry name" value="Clavaminate synthase-like"/>
    <property type="match status" value="1"/>
</dbReference>
<dbReference type="Pfam" id="PF14226">
    <property type="entry name" value="DIOX_N"/>
    <property type="match status" value="1"/>
</dbReference>
<dbReference type="EMBL" id="CAJGYO010000011">
    <property type="protein sequence ID" value="CAD6261299.1"/>
    <property type="molecule type" value="Genomic_DNA"/>
</dbReference>
<proteinExistence type="predicted"/>
<protein>
    <recommendedName>
        <fullName evidence="4">Non-haem dioxygenase N-terminal domain-containing protein</fullName>
    </recommendedName>
</protein>
<dbReference type="GO" id="GO:0046872">
    <property type="term" value="F:metal ion binding"/>
    <property type="evidence" value="ECO:0007669"/>
    <property type="project" value="UniProtKB-KW"/>
</dbReference>
<evidence type="ECO:0000259" key="4">
    <source>
        <dbReference type="Pfam" id="PF14226"/>
    </source>
</evidence>
<keyword evidence="6" id="KW-1185">Reference proteome</keyword>
<comment type="caution">
    <text evidence="5">The sequence shown here is derived from an EMBL/GenBank/DDBJ whole genome shotgun (WGS) entry which is preliminary data.</text>
</comment>
<evidence type="ECO:0000256" key="1">
    <source>
        <dbReference type="ARBA" id="ARBA00022723"/>
    </source>
</evidence>
<dbReference type="Proteomes" id="UP000604825">
    <property type="component" value="Unassembled WGS sequence"/>
</dbReference>
<dbReference type="Gene3D" id="2.60.120.330">
    <property type="entry name" value="B-lactam Antibiotic, Isopenicillin N Synthase, Chain"/>
    <property type="match status" value="1"/>
</dbReference>
<name>A0A811QWF1_9POAL</name>